<evidence type="ECO:0000313" key="2">
    <source>
        <dbReference type="EMBL" id="KAA3484296.1"/>
    </source>
</evidence>
<dbReference type="OrthoDB" id="999881at2759"/>
<evidence type="ECO:0000259" key="1">
    <source>
        <dbReference type="PROSITE" id="PS50994"/>
    </source>
</evidence>
<dbReference type="InterPro" id="IPR036397">
    <property type="entry name" value="RNaseH_sf"/>
</dbReference>
<dbReference type="Proteomes" id="UP000325315">
    <property type="component" value="Unassembled WGS sequence"/>
</dbReference>
<accession>A0A5B6WSM5</accession>
<dbReference type="SUPFAM" id="SSF53098">
    <property type="entry name" value="Ribonuclease H-like"/>
    <property type="match status" value="1"/>
</dbReference>
<organism evidence="2 3">
    <name type="scientific">Gossypium australe</name>
    <dbReference type="NCBI Taxonomy" id="47621"/>
    <lineage>
        <taxon>Eukaryota</taxon>
        <taxon>Viridiplantae</taxon>
        <taxon>Streptophyta</taxon>
        <taxon>Embryophyta</taxon>
        <taxon>Tracheophyta</taxon>
        <taxon>Spermatophyta</taxon>
        <taxon>Magnoliopsida</taxon>
        <taxon>eudicotyledons</taxon>
        <taxon>Gunneridae</taxon>
        <taxon>Pentapetalae</taxon>
        <taxon>rosids</taxon>
        <taxon>malvids</taxon>
        <taxon>Malvales</taxon>
        <taxon>Malvaceae</taxon>
        <taxon>Malvoideae</taxon>
        <taxon>Gossypium</taxon>
    </lineage>
</organism>
<protein>
    <submittedName>
        <fullName evidence="2">Retrotransposable element Tf2</fullName>
    </submittedName>
</protein>
<comment type="caution">
    <text evidence="2">The sequence shown here is derived from an EMBL/GenBank/DDBJ whole genome shotgun (WGS) entry which is preliminary data.</text>
</comment>
<sequence length="128" mass="15560">MPIAITFDRDPHFTLRFWKILQEAFGLKLQFSTTYHPQTYSQSKRVIQVLEDMLRGYVLEFPGSWECYLPLGEFAYNNSYHAIGPELVRKTKDKVKMIYERLKYTSDRKKFYVYRLIYSLRYHHGRKF</sequence>
<dbReference type="EMBL" id="SMMG02000002">
    <property type="protein sequence ID" value="KAA3484296.1"/>
    <property type="molecule type" value="Genomic_DNA"/>
</dbReference>
<dbReference type="GO" id="GO:0003676">
    <property type="term" value="F:nucleic acid binding"/>
    <property type="evidence" value="ECO:0007669"/>
    <property type="project" value="InterPro"/>
</dbReference>
<dbReference type="GO" id="GO:0015074">
    <property type="term" value="P:DNA integration"/>
    <property type="evidence" value="ECO:0007669"/>
    <property type="project" value="InterPro"/>
</dbReference>
<dbReference type="AlphaFoldDB" id="A0A5B6WSM5"/>
<dbReference type="Gene3D" id="3.30.420.10">
    <property type="entry name" value="Ribonuclease H-like superfamily/Ribonuclease H"/>
    <property type="match status" value="1"/>
</dbReference>
<proteinExistence type="predicted"/>
<gene>
    <name evidence="2" type="ORF">EPI10_006388</name>
</gene>
<keyword evidence="3" id="KW-1185">Reference proteome</keyword>
<reference evidence="2" key="1">
    <citation type="submission" date="2019-08" db="EMBL/GenBank/DDBJ databases">
        <authorList>
            <person name="Liu F."/>
        </authorList>
    </citation>
    <scope>NUCLEOTIDE SEQUENCE [LARGE SCALE GENOMIC DNA]</scope>
    <source>
        <strain evidence="2">PA1801</strain>
        <tissue evidence="2">Leaf</tissue>
    </source>
</reference>
<dbReference type="PROSITE" id="PS50994">
    <property type="entry name" value="INTEGRASE"/>
    <property type="match status" value="1"/>
</dbReference>
<dbReference type="InterPro" id="IPR012337">
    <property type="entry name" value="RNaseH-like_sf"/>
</dbReference>
<name>A0A5B6WSM5_9ROSI</name>
<evidence type="ECO:0000313" key="3">
    <source>
        <dbReference type="Proteomes" id="UP000325315"/>
    </source>
</evidence>
<dbReference type="InterPro" id="IPR001584">
    <property type="entry name" value="Integrase_cat-core"/>
</dbReference>
<feature type="domain" description="Integrase catalytic" evidence="1">
    <location>
        <begin position="1"/>
        <end position="100"/>
    </location>
</feature>